<dbReference type="InterPro" id="IPR051016">
    <property type="entry name" value="Diverse_Substrate_AcTransf"/>
</dbReference>
<dbReference type="PROSITE" id="PS51186">
    <property type="entry name" value="GNAT"/>
    <property type="match status" value="1"/>
</dbReference>
<dbReference type="InterPro" id="IPR016181">
    <property type="entry name" value="Acyl_CoA_acyltransferase"/>
</dbReference>
<evidence type="ECO:0000256" key="3">
    <source>
        <dbReference type="ARBA" id="ARBA00023315"/>
    </source>
</evidence>
<accession>A0A318NPJ3</accession>
<protein>
    <submittedName>
        <fullName evidence="5">GNAT family N-acetyltransferase</fullName>
    </submittedName>
</protein>
<proteinExistence type="inferred from homology"/>
<gene>
    <name evidence="5" type="ORF">C7C45_10550</name>
</gene>
<organism evidence="5 6">
    <name type="scientific">Micromonospora arborensis</name>
    <dbReference type="NCBI Taxonomy" id="2116518"/>
    <lineage>
        <taxon>Bacteria</taxon>
        <taxon>Bacillati</taxon>
        <taxon>Actinomycetota</taxon>
        <taxon>Actinomycetes</taxon>
        <taxon>Micromonosporales</taxon>
        <taxon>Micromonosporaceae</taxon>
        <taxon>Micromonospora</taxon>
    </lineage>
</organism>
<sequence>MTAPVIPTIRPARPEDVPAVVAMVHELAEYERAPDQCQLTVEQLATALFPAAPDRGTASDASSPAAAPALFGHVAVDEHDEPIGFALWFLNFSTWAGVHGIYLEDLYVSPAARGTGAGRLLLATLADICVRRGYRRLEWWMIDWNPAAGFYASIGAQQMSEWVPYRLSGDALRQLADQASVVGTRTGDRPGRVPDRGDEA</sequence>
<evidence type="ECO:0000256" key="1">
    <source>
        <dbReference type="ARBA" id="ARBA00008694"/>
    </source>
</evidence>
<dbReference type="GO" id="GO:0008080">
    <property type="term" value="F:N-acetyltransferase activity"/>
    <property type="evidence" value="ECO:0007669"/>
    <property type="project" value="UniProtKB-ARBA"/>
</dbReference>
<comment type="caution">
    <text evidence="5">The sequence shown here is derived from an EMBL/GenBank/DDBJ whole genome shotgun (WGS) entry which is preliminary data.</text>
</comment>
<dbReference type="FunFam" id="3.40.630.30:FF:000064">
    <property type="entry name" value="GNAT family acetyltransferase"/>
    <property type="match status" value="1"/>
</dbReference>
<dbReference type="SUPFAM" id="SSF55729">
    <property type="entry name" value="Acyl-CoA N-acyltransferases (Nat)"/>
    <property type="match status" value="1"/>
</dbReference>
<evidence type="ECO:0000313" key="6">
    <source>
        <dbReference type="Proteomes" id="UP000248333"/>
    </source>
</evidence>
<dbReference type="CDD" id="cd04301">
    <property type="entry name" value="NAT_SF"/>
    <property type="match status" value="1"/>
</dbReference>
<keyword evidence="6" id="KW-1185">Reference proteome</keyword>
<dbReference type="PANTHER" id="PTHR10545:SF29">
    <property type="entry name" value="GH14572P-RELATED"/>
    <property type="match status" value="1"/>
</dbReference>
<dbReference type="Pfam" id="PF00583">
    <property type="entry name" value="Acetyltransf_1"/>
    <property type="match status" value="1"/>
</dbReference>
<dbReference type="Proteomes" id="UP000248333">
    <property type="component" value="Unassembled WGS sequence"/>
</dbReference>
<comment type="similarity">
    <text evidence="1">Belongs to the acetyltransferase family.</text>
</comment>
<evidence type="ECO:0000313" key="5">
    <source>
        <dbReference type="EMBL" id="PYC71482.1"/>
    </source>
</evidence>
<dbReference type="EMBL" id="PYBV01000013">
    <property type="protein sequence ID" value="PYC71482.1"/>
    <property type="molecule type" value="Genomic_DNA"/>
</dbReference>
<dbReference type="OrthoDB" id="9805924at2"/>
<evidence type="ECO:0000256" key="2">
    <source>
        <dbReference type="ARBA" id="ARBA00022679"/>
    </source>
</evidence>
<dbReference type="RefSeq" id="WP_110563453.1">
    <property type="nucleotide sequence ID" value="NZ_PYBV01000013.1"/>
</dbReference>
<name>A0A318NPJ3_9ACTN</name>
<keyword evidence="2 5" id="KW-0808">Transferase</keyword>
<dbReference type="AlphaFoldDB" id="A0A318NPJ3"/>
<evidence type="ECO:0000259" key="4">
    <source>
        <dbReference type="PROSITE" id="PS51186"/>
    </source>
</evidence>
<keyword evidence="3" id="KW-0012">Acyltransferase</keyword>
<feature type="domain" description="N-acetyltransferase" evidence="4">
    <location>
        <begin position="7"/>
        <end position="177"/>
    </location>
</feature>
<reference evidence="5 6" key="1">
    <citation type="submission" date="2018-03" db="EMBL/GenBank/DDBJ databases">
        <title>Bioinformatic expansion and discovery of thiopeptide antibiotics.</title>
        <authorList>
            <person name="Schwalen C.J."/>
            <person name="Hudson G.A."/>
            <person name="Mitchell D.A."/>
        </authorList>
    </citation>
    <scope>NUCLEOTIDE SEQUENCE [LARGE SCALE GENOMIC DNA]</scope>
    <source>
        <strain evidence="5 6">NRRL 8041</strain>
    </source>
</reference>
<dbReference type="Gene3D" id="3.40.630.30">
    <property type="match status" value="1"/>
</dbReference>
<dbReference type="PANTHER" id="PTHR10545">
    <property type="entry name" value="DIAMINE N-ACETYLTRANSFERASE"/>
    <property type="match status" value="1"/>
</dbReference>
<dbReference type="InterPro" id="IPR000182">
    <property type="entry name" value="GNAT_dom"/>
</dbReference>